<dbReference type="Proteomes" id="UP001597546">
    <property type="component" value="Unassembled WGS sequence"/>
</dbReference>
<dbReference type="Gene3D" id="2.40.128.420">
    <property type="match status" value="1"/>
</dbReference>
<organism evidence="3 4">
    <name type="scientific">Pedobacter alpinus</name>
    <dbReference type="NCBI Taxonomy" id="1590643"/>
    <lineage>
        <taxon>Bacteria</taxon>
        <taxon>Pseudomonadati</taxon>
        <taxon>Bacteroidota</taxon>
        <taxon>Sphingobacteriia</taxon>
        <taxon>Sphingobacteriales</taxon>
        <taxon>Sphingobacteriaceae</taxon>
        <taxon>Pedobacter</taxon>
    </lineage>
</organism>
<dbReference type="PROSITE" id="PS51257">
    <property type="entry name" value="PROKAR_LIPOPROTEIN"/>
    <property type="match status" value="1"/>
</dbReference>
<accession>A0ABW5TVG5</accession>
<reference evidence="4" key="1">
    <citation type="journal article" date="2019" name="Int. J. Syst. Evol. Microbiol.">
        <title>The Global Catalogue of Microorganisms (GCM) 10K type strain sequencing project: providing services to taxonomists for standard genome sequencing and annotation.</title>
        <authorList>
            <consortium name="The Broad Institute Genomics Platform"/>
            <consortium name="The Broad Institute Genome Sequencing Center for Infectious Disease"/>
            <person name="Wu L."/>
            <person name="Ma J."/>
        </authorList>
    </citation>
    <scope>NUCLEOTIDE SEQUENCE [LARGE SCALE GENOMIC DNA]</scope>
    <source>
        <strain evidence="4">KCTC 42456</strain>
    </source>
</reference>
<dbReference type="InterPro" id="IPR040580">
    <property type="entry name" value="DUF5627"/>
</dbReference>
<gene>
    <name evidence="3" type="ORF">ACFSSE_15320</name>
</gene>
<feature type="domain" description="BT-3987-like N-terminal" evidence="1">
    <location>
        <begin position="34"/>
        <end position="160"/>
    </location>
</feature>
<evidence type="ECO:0000259" key="2">
    <source>
        <dbReference type="Pfam" id="PF18620"/>
    </source>
</evidence>
<evidence type="ECO:0000313" key="3">
    <source>
        <dbReference type="EMBL" id="MFD2733078.1"/>
    </source>
</evidence>
<dbReference type="RefSeq" id="WP_379041537.1">
    <property type="nucleotide sequence ID" value="NZ_JBHSKW010000016.1"/>
</dbReference>
<comment type="caution">
    <text evidence="3">The sequence shown here is derived from an EMBL/GenBank/DDBJ whole genome shotgun (WGS) entry which is preliminary data.</text>
</comment>
<proteinExistence type="predicted"/>
<protein>
    <submittedName>
        <fullName evidence="3">DUF5627 domain-containing protein</fullName>
    </submittedName>
</protein>
<dbReference type="InterPro" id="IPR013728">
    <property type="entry name" value="BT_3987-like_N"/>
</dbReference>
<dbReference type="Pfam" id="PF18620">
    <property type="entry name" value="DUF5627"/>
    <property type="match status" value="1"/>
</dbReference>
<dbReference type="Gene3D" id="2.60.40.1740">
    <property type="entry name" value="hypothetical protein (bacova_03559)"/>
    <property type="match status" value="1"/>
</dbReference>
<dbReference type="Pfam" id="PF08522">
    <property type="entry name" value="BT_3987-like_N"/>
    <property type="match status" value="1"/>
</dbReference>
<evidence type="ECO:0000313" key="4">
    <source>
        <dbReference type="Proteomes" id="UP001597546"/>
    </source>
</evidence>
<keyword evidence="4" id="KW-1185">Reference proteome</keyword>
<dbReference type="EMBL" id="JBHULV010000051">
    <property type="protein sequence ID" value="MFD2733078.1"/>
    <property type="molecule type" value="Genomic_DNA"/>
</dbReference>
<evidence type="ECO:0000259" key="1">
    <source>
        <dbReference type="Pfam" id="PF08522"/>
    </source>
</evidence>
<sequence>MKKYRIFIGLAVVLATVTGCLKNNDIDHPDFDYQTVYFPYQYPVRTIVLGEDLTVNNTLDNERKVEIKATLGGTRDNKNNVIINFDVDAPSLSNLKFANGGNIVLMPTNYYSLASNQINIAQSNINGGVLVQLTDAFFADPLSIRNTYVLPLKMRSVQNVDSILAGKDFVFYAIKFINPWHGFYLRRGLDVMTSGATSRNVKRHAVYVESDQVNKLNTKSLNQTEFPVEFRDAQGRLFSCTLLLSFDSDGKCIITTTTANFTATGTGSFVKKGEKKSWGNKDRDALYLDYQITYAGVTVGSGTNTANISGSIATKDTLVMRDRAVNYEVFTPVPQ</sequence>
<feature type="domain" description="DUF5627" evidence="2">
    <location>
        <begin position="179"/>
        <end position="323"/>
    </location>
</feature>
<name>A0ABW5TVG5_9SPHI</name>